<dbReference type="Proteomes" id="UP001158576">
    <property type="component" value="Chromosome 2"/>
</dbReference>
<name>A0ABN7T948_OIKDI</name>
<keyword evidence="4" id="KW-1185">Reference proteome</keyword>
<dbReference type="PANTHER" id="PTHR46830">
    <property type="entry name" value="TRANSFERASE, PUTATIVE-RELATED"/>
    <property type="match status" value="1"/>
</dbReference>
<evidence type="ECO:0000313" key="3">
    <source>
        <dbReference type="EMBL" id="CAG5114168.1"/>
    </source>
</evidence>
<keyword evidence="2" id="KW-0812">Transmembrane</keyword>
<dbReference type="InterPro" id="IPR007577">
    <property type="entry name" value="GlycoTrfase_DXD_sugar-bd_CS"/>
</dbReference>
<sequence>MISANYSNLATPLKSVKFFLLSFFRRRRLYTRIFVFICVVFLIHQFNQSYRPLAPSRGIRDKKYVKKSLENHINDLIEESLVVSKAKFSEVVESSKEIFETRKKEENKIIEEIIQSMPLSHKSSTSRNSVTAAMKEVKMKLPLPKRSRSGTTILPRATDAPRTTATSRKTTNTLTTSKSTTKFEPLDLDDLIDNEFYHSLPDDVGLFLKNPKENMDENLLKTELERISSSSNEDEILEEVMAEYSNGDEIPNVMHYVSFGCRSFKPYNFLSWISTLLTQKPEIIILHTDCPPEDSLWTKFEEIAGSKLKLVPRSPPEKVWGKTLTSVEHKSDVARLHILLKFGGIYLDDDVLILKSLDDLRSEEVVLGEENYDALANSIILAKKDTWFMKRWFWEYRYYDQTWSSQSCFAPWSIWHLFPQTVHIVKNTLLRPNWEEIALIYKKRWNWRHNYSIHLFARFIPYLDDPDRPLDEIRKLDSTYGEIADFILSKLELTTSYNKFQD</sequence>
<protein>
    <submittedName>
        <fullName evidence="3">Oidioi.mRNA.OKI2018_I69.chr2.g8236.t1.cds</fullName>
    </submittedName>
</protein>
<keyword evidence="2" id="KW-1133">Transmembrane helix</keyword>
<evidence type="ECO:0000313" key="4">
    <source>
        <dbReference type="Proteomes" id="UP001158576"/>
    </source>
</evidence>
<keyword evidence="2" id="KW-0472">Membrane</keyword>
<dbReference type="SUPFAM" id="SSF53448">
    <property type="entry name" value="Nucleotide-diphospho-sugar transferases"/>
    <property type="match status" value="1"/>
</dbReference>
<dbReference type="PANTHER" id="PTHR46830:SF1">
    <property type="entry name" value="ALPHA-1,4-N-ACETYLGLUCOSAMINYLTRANSFERASE"/>
    <property type="match status" value="1"/>
</dbReference>
<reference evidence="3 4" key="1">
    <citation type="submission" date="2021-04" db="EMBL/GenBank/DDBJ databases">
        <authorList>
            <person name="Bliznina A."/>
        </authorList>
    </citation>
    <scope>NUCLEOTIDE SEQUENCE [LARGE SCALE GENOMIC DNA]</scope>
</reference>
<proteinExistence type="predicted"/>
<evidence type="ECO:0000256" key="1">
    <source>
        <dbReference type="SAM" id="MobiDB-lite"/>
    </source>
</evidence>
<accession>A0ABN7T948</accession>
<gene>
    <name evidence="3" type="ORF">OKIOD_LOCUS17001</name>
</gene>
<dbReference type="Pfam" id="PF04488">
    <property type="entry name" value="Gly_transf_sug"/>
    <property type="match status" value="1"/>
</dbReference>
<feature type="transmembrane region" description="Helical" evidence="2">
    <location>
        <begin position="29"/>
        <end position="46"/>
    </location>
</feature>
<feature type="region of interest" description="Disordered" evidence="1">
    <location>
        <begin position="146"/>
        <end position="177"/>
    </location>
</feature>
<feature type="compositionally biased region" description="Low complexity" evidence="1">
    <location>
        <begin position="155"/>
        <end position="177"/>
    </location>
</feature>
<evidence type="ECO:0000256" key="2">
    <source>
        <dbReference type="SAM" id="Phobius"/>
    </source>
</evidence>
<dbReference type="EMBL" id="OU015567">
    <property type="protein sequence ID" value="CAG5114168.1"/>
    <property type="molecule type" value="Genomic_DNA"/>
</dbReference>
<dbReference type="Gene3D" id="3.90.550.20">
    <property type="match status" value="1"/>
</dbReference>
<organism evidence="3 4">
    <name type="scientific">Oikopleura dioica</name>
    <name type="common">Tunicate</name>
    <dbReference type="NCBI Taxonomy" id="34765"/>
    <lineage>
        <taxon>Eukaryota</taxon>
        <taxon>Metazoa</taxon>
        <taxon>Chordata</taxon>
        <taxon>Tunicata</taxon>
        <taxon>Appendicularia</taxon>
        <taxon>Copelata</taxon>
        <taxon>Oikopleuridae</taxon>
        <taxon>Oikopleura</taxon>
    </lineage>
</organism>
<dbReference type="InterPro" id="IPR029044">
    <property type="entry name" value="Nucleotide-diphossugar_trans"/>
</dbReference>